<dbReference type="EMBL" id="JAMKOV010000023">
    <property type="protein sequence ID" value="KAI8036120.1"/>
    <property type="molecule type" value="Genomic_DNA"/>
</dbReference>
<comment type="caution">
    <text evidence="4">The sequence shown here is derived from an EMBL/GenBank/DDBJ whole genome shotgun (WGS) entry which is preliminary data.</text>
</comment>
<evidence type="ECO:0000313" key="4">
    <source>
        <dbReference type="EMBL" id="KAI8036121.1"/>
    </source>
</evidence>
<organism evidence="4 5">
    <name type="scientific">Drosophila gunungcola</name>
    <name type="common">fruit fly</name>
    <dbReference type="NCBI Taxonomy" id="103775"/>
    <lineage>
        <taxon>Eukaryota</taxon>
        <taxon>Metazoa</taxon>
        <taxon>Ecdysozoa</taxon>
        <taxon>Arthropoda</taxon>
        <taxon>Hexapoda</taxon>
        <taxon>Insecta</taxon>
        <taxon>Pterygota</taxon>
        <taxon>Neoptera</taxon>
        <taxon>Endopterygota</taxon>
        <taxon>Diptera</taxon>
        <taxon>Brachycera</taxon>
        <taxon>Muscomorpha</taxon>
        <taxon>Ephydroidea</taxon>
        <taxon>Drosophilidae</taxon>
        <taxon>Drosophila</taxon>
        <taxon>Sophophora</taxon>
    </lineage>
</organism>
<dbReference type="EMBL" id="JAMKOV010000023">
    <property type="protein sequence ID" value="KAI8036111.1"/>
    <property type="molecule type" value="Genomic_DNA"/>
</dbReference>
<evidence type="ECO:0000313" key="1">
    <source>
        <dbReference type="EMBL" id="KAI8036111.1"/>
    </source>
</evidence>
<protein>
    <submittedName>
        <fullName evidence="4">Uncharacterized protein</fullName>
    </submittedName>
</protein>
<proteinExistence type="predicted"/>
<feature type="non-terminal residue" evidence="4">
    <location>
        <position position="66"/>
    </location>
</feature>
<accession>A0A9P9YFY5</accession>
<dbReference type="Proteomes" id="UP001059596">
    <property type="component" value="Unassembled WGS sequence"/>
</dbReference>
<dbReference type="EMBL" id="JAMKOV010000023">
    <property type="protein sequence ID" value="KAI8036121.1"/>
    <property type="molecule type" value="Genomic_DNA"/>
</dbReference>
<evidence type="ECO:0000313" key="2">
    <source>
        <dbReference type="EMBL" id="KAI8036112.1"/>
    </source>
</evidence>
<keyword evidence="5" id="KW-1185">Reference proteome</keyword>
<sequence>MDFGHIGAHICQRLKRKIGLLWARPTCRRLVVEDSAYMGETHLEFQDLRTNFVLAQLKAMGTRFKS</sequence>
<gene>
    <name evidence="1" type="ORF">M5D96_011092</name>
    <name evidence="2" type="ORF">M5D96_011093</name>
    <name evidence="3" type="ORF">M5D96_011101</name>
    <name evidence="4" type="ORF">M5D96_011102</name>
</gene>
<dbReference type="EMBL" id="JAMKOV010000023">
    <property type="protein sequence ID" value="KAI8036112.1"/>
    <property type="molecule type" value="Genomic_DNA"/>
</dbReference>
<name>A0A9P9YFY5_9MUSC</name>
<evidence type="ECO:0000313" key="5">
    <source>
        <dbReference type="Proteomes" id="UP001059596"/>
    </source>
</evidence>
<evidence type="ECO:0000313" key="3">
    <source>
        <dbReference type="EMBL" id="KAI8036120.1"/>
    </source>
</evidence>
<dbReference type="AlphaFoldDB" id="A0A9P9YFY5"/>
<reference evidence="4" key="1">
    <citation type="journal article" date="2023" name="Genome Biol. Evol.">
        <title>Long-read-based Genome Assembly of Drosophila gunungcola Reveals Fewer Chemosensory Genes in Flower-breeding Species.</title>
        <authorList>
            <person name="Negi A."/>
            <person name="Liao B.Y."/>
            <person name="Yeh S.D."/>
        </authorList>
    </citation>
    <scope>NUCLEOTIDE SEQUENCE</scope>
    <source>
        <strain evidence="4">Sukarami</strain>
    </source>
</reference>